<dbReference type="RefSeq" id="WP_011450281.1">
    <property type="nucleotide sequence ID" value="NC_007797.1"/>
</dbReference>
<name>Q2GLJ6_ANAPZ</name>
<proteinExistence type="predicted"/>
<dbReference type="EMBL" id="CP000235">
    <property type="protein sequence ID" value="ABD44172.1"/>
    <property type="molecule type" value="Genomic_DNA"/>
</dbReference>
<dbReference type="GeneID" id="92748429"/>
<protein>
    <submittedName>
        <fullName evidence="1">Uncharacterized protein</fullName>
    </submittedName>
</protein>
<dbReference type="PaxDb" id="212042-APH_0128"/>
<organism evidence="1 2">
    <name type="scientific">Anaplasma phagocytophilum (strain HZ)</name>
    <dbReference type="NCBI Taxonomy" id="212042"/>
    <lineage>
        <taxon>Bacteria</taxon>
        <taxon>Pseudomonadati</taxon>
        <taxon>Pseudomonadota</taxon>
        <taxon>Alphaproteobacteria</taxon>
        <taxon>Rickettsiales</taxon>
        <taxon>Anaplasmataceae</taxon>
        <taxon>Anaplasma</taxon>
        <taxon>phagocytophilum group</taxon>
    </lineage>
</organism>
<reference evidence="1 2" key="1">
    <citation type="journal article" date="2006" name="PLoS Genet.">
        <title>Comparative genomics of emerging human ehrlichiosis agents.</title>
        <authorList>
            <person name="Dunning Hotopp J.C."/>
            <person name="Lin M."/>
            <person name="Madupu R."/>
            <person name="Crabtree J."/>
            <person name="Angiuoli S.V."/>
            <person name="Eisen J.A."/>
            <person name="Seshadri R."/>
            <person name="Ren Q."/>
            <person name="Wu M."/>
            <person name="Utterback T.R."/>
            <person name="Smith S."/>
            <person name="Lewis M."/>
            <person name="Khouri H."/>
            <person name="Zhang C."/>
            <person name="Niu H."/>
            <person name="Lin Q."/>
            <person name="Ohashi N."/>
            <person name="Zhi N."/>
            <person name="Nelson W."/>
            <person name="Brinkac L.M."/>
            <person name="Dodson R.J."/>
            <person name="Rosovitz M.J."/>
            <person name="Sundaram J."/>
            <person name="Daugherty S.C."/>
            <person name="Davidsen T."/>
            <person name="Durkin A.S."/>
            <person name="Gwinn M."/>
            <person name="Haft D.H."/>
            <person name="Selengut J.D."/>
            <person name="Sullivan S.A."/>
            <person name="Zafar N."/>
            <person name="Zhou L."/>
            <person name="Benahmed F."/>
            <person name="Forberger H."/>
            <person name="Halpin R."/>
            <person name="Mulligan S."/>
            <person name="Robinson J."/>
            <person name="White O."/>
            <person name="Rikihisa Y."/>
            <person name="Tettelin H."/>
        </authorList>
    </citation>
    <scope>NUCLEOTIDE SEQUENCE [LARGE SCALE GENOMIC DNA]</scope>
    <source>
        <strain evidence="1 2">HZ</strain>
    </source>
</reference>
<dbReference type="EnsemblBacteria" id="ABD44172">
    <property type="protein sequence ID" value="ABD44172"/>
    <property type="gene ID" value="APH_0128"/>
</dbReference>
<sequence length="53" mass="6226">MMQKSEQDFANQGDKYVVIGSIKTRDGRLKKKQYEISRSMSVDRHRFIDVHAP</sequence>
<dbReference type="HOGENOM" id="CLU_3057938_0_0_5"/>
<dbReference type="Proteomes" id="UP000001943">
    <property type="component" value="Chromosome"/>
</dbReference>
<evidence type="ECO:0000313" key="2">
    <source>
        <dbReference type="Proteomes" id="UP000001943"/>
    </source>
</evidence>
<dbReference type="KEGG" id="aph:APH_0128"/>
<gene>
    <name evidence="1" type="ordered locus">APH_0128</name>
</gene>
<evidence type="ECO:0000313" key="1">
    <source>
        <dbReference type="EMBL" id="ABD44172.1"/>
    </source>
</evidence>
<accession>Q2GLJ6</accession>
<dbReference type="AlphaFoldDB" id="Q2GLJ6"/>
<keyword evidence="2" id="KW-1185">Reference proteome</keyword>